<dbReference type="Proteomes" id="UP000466442">
    <property type="component" value="Unassembled WGS sequence"/>
</dbReference>
<sequence>DKRISVVDALAHPYLDEGRLRYHSCMCKCCYTTTNAMRQYTVDFEPITQHTFDDLWEKKLTSVQQVKEEMHKFITEQLNSNRVPLSAIFTFDSCPSVGAPPLAAPVGVTIASAAVTLPLIYLGNSSPIVFIHTSSQNTGFPLYN</sequence>
<keyword evidence="2" id="KW-1185">Reference proteome</keyword>
<dbReference type="OrthoDB" id="192887at2759"/>
<name>A0A8S9XFK9_APOLU</name>
<evidence type="ECO:0000313" key="1">
    <source>
        <dbReference type="EMBL" id="KAF6206866.1"/>
    </source>
</evidence>
<accession>A0A8S9XFK9</accession>
<reference evidence="1" key="1">
    <citation type="journal article" date="2021" name="Mol. Ecol. Resour.">
        <title>Apolygus lucorum genome provides insights into omnivorousness and mesophyll feeding.</title>
        <authorList>
            <person name="Liu Y."/>
            <person name="Liu H."/>
            <person name="Wang H."/>
            <person name="Huang T."/>
            <person name="Liu B."/>
            <person name="Yang B."/>
            <person name="Yin L."/>
            <person name="Li B."/>
            <person name="Zhang Y."/>
            <person name="Zhang S."/>
            <person name="Jiang F."/>
            <person name="Zhang X."/>
            <person name="Ren Y."/>
            <person name="Wang B."/>
            <person name="Wang S."/>
            <person name="Lu Y."/>
            <person name="Wu K."/>
            <person name="Fan W."/>
            <person name="Wang G."/>
        </authorList>
    </citation>
    <scope>NUCLEOTIDE SEQUENCE</scope>
    <source>
        <strain evidence="1">12Hb</strain>
    </source>
</reference>
<organism evidence="1 2">
    <name type="scientific">Apolygus lucorum</name>
    <name type="common">Small green plant bug</name>
    <name type="synonym">Lygocoris lucorum</name>
    <dbReference type="NCBI Taxonomy" id="248454"/>
    <lineage>
        <taxon>Eukaryota</taxon>
        <taxon>Metazoa</taxon>
        <taxon>Ecdysozoa</taxon>
        <taxon>Arthropoda</taxon>
        <taxon>Hexapoda</taxon>
        <taxon>Insecta</taxon>
        <taxon>Pterygota</taxon>
        <taxon>Neoptera</taxon>
        <taxon>Paraneoptera</taxon>
        <taxon>Hemiptera</taxon>
        <taxon>Heteroptera</taxon>
        <taxon>Panheteroptera</taxon>
        <taxon>Cimicomorpha</taxon>
        <taxon>Miridae</taxon>
        <taxon>Mirini</taxon>
        <taxon>Apolygus</taxon>
    </lineage>
</organism>
<proteinExistence type="predicted"/>
<dbReference type="AlphaFoldDB" id="A0A8S9XFK9"/>
<evidence type="ECO:0000313" key="2">
    <source>
        <dbReference type="Proteomes" id="UP000466442"/>
    </source>
</evidence>
<dbReference type="EMBL" id="WIXP02000008">
    <property type="protein sequence ID" value="KAF6206866.1"/>
    <property type="molecule type" value="Genomic_DNA"/>
</dbReference>
<gene>
    <name evidence="1" type="ORF">GE061_018102</name>
</gene>
<comment type="caution">
    <text evidence="1">The sequence shown here is derived from an EMBL/GenBank/DDBJ whole genome shotgun (WGS) entry which is preliminary data.</text>
</comment>
<protein>
    <submittedName>
        <fullName evidence="1">Uncharacterized protein</fullName>
    </submittedName>
</protein>
<feature type="non-terminal residue" evidence="1">
    <location>
        <position position="144"/>
    </location>
</feature>